<proteinExistence type="predicted"/>
<feature type="transmembrane region" description="Helical" evidence="1">
    <location>
        <begin position="79"/>
        <end position="100"/>
    </location>
</feature>
<feature type="transmembrane region" description="Helical" evidence="1">
    <location>
        <begin position="136"/>
        <end position="157"/>
    </location>
</feature>
<name>A0A6V7QDT8_ANACO</name>
<keyword evidence="1" id="KW-1133">Transmembrane helix</keyword>
<dbReference type="EMBL" id="LR862135">
    <property type="protein sequence ID" value="CAD1841302.1"/>
    <property type="molecule type" value="Genomic_DNA"/>
</dbReference>
<keyword evidence="1" id="KW-0812">Transmembrane</keyword>
<dbReference type="PANTHER" id="PTHR33133:SF3">
    <property type="entry name" value="TRANSMEMBRANE PROTEIN"/>
    <property type="match status" value="1"/>
</dbReference>
<dbReference type="AlphaFoldDB" id="A0A6V7QDT8"/>
<accession>A0A6V7QDT8</accession>
<sequence length="327" mass="36451">MGMASNILRSSINAFCKSYHSFTSIAALLAFPFSASILFSESLVPFSPSILNTISVRLRVMFRAAGFPPSFFSFLNLKLAQTGFTFIATLPFALTFLLFAKASIISIFREYPRSQLTPPSFSNLFPLYRSLVKTHLLSSFIILSSNATVFSLLFLLFNAVDIIGISSDTFLLFISVGGVLLYSTVIAIATVICNLAVIVSAMEDCGAYSAVLKGCMLIKGRVATALALALPANLGMAMAEALFQFRVVNQHRHSIKFNLSVIWEGCSIAYIHALFVVLEIIISCIFFKSCKVDYCLNWSERRELERRRRVIFEFNLYYVLIVIEAFR</sequence>
<gene>
    <name evidence="2" type="ORF">CB5_LOCUS24513</name>
</gene>
<feature type="transmembrane region" description="Helical" evidence="1">
    <location>
        <begin position="169"/>
        <end position="201"/>
    </location>
</feature>
<dbReference type="PANTHER" id="PTHR33133">
    <property type="entry name" value="OS08G0107100 PROTEIN-RELATED"/>
    <property type="match status" value="1"/>
</dbReference>
<reference evidence="2" key="1">
    <citation type="submission" date="2020-07" db="EMBL/GenBank/DDBJ databases">
        <authorList>
            <person name="Lin J."/>
        </authorList>
    </citation>
    <scope>NUCLEOTIDE SEQUENCE</scope>
</reference>
<evidence type="ECO:0000256" key="1">
    <source>
        <dbReference type="SAM" id="Phobius"/>
    </source>
</evidence>
<feature type="transmembrane region" description="Helical" evidence="1">
    <location>
        <begin position="222"/>
        <end position="247"/>
    </location>
</feature>
<feature type="transmembrane region" description="Helical" evidence="1">
    <location>
        <begin position="267"/>
        <end position="289"/>
    </location>
</feature>
<organism evidence="2">
    <name type="scientific">Ananas comosus var. bracteatus</name>
    <name type="common">red pineapple</name>
    <dbReference type="NCBI Taxonomy" id="296719"/>
    <lineage>
        <taxon>Eukaryota</taxon>
        <taxon>Viridiplantae</taxon>
        <taxon>Streptophyta</taxon>
        <taxon>Embryophyta</taxon>
        <taxon>Tracheophyta</taxon>
        <taxon>Spermatophyta</taxon>
        <taxon>Magnoliopsida</taxon>
        <taxon>Liliopsida</taxon>
        <taxon>Poales</taxon>
        <taxon>Bromeliaceae</taxon>
        <taxon>Bromelioideae</taxon>
        <taxon>Ananas</taxon>
    </lineage>
</organism>
<keyword evidence="1" id="KW-0472">Membrane</keyword>
<protein>
    <submittedName>
        <fullName evidence="2">Uncharacterized protein</fullName>
    </submittedName>
</protein>
<feature type="transmembrane region" description="Helical" evidence="1">
    <location>
        <begin position="21"/>
        <end position="39"/>
    </location>
</feature>
<evidence type="ECO:0000313" key="2">
    <source>
        <dbReference type="EMBL" id="CAD1841302.1"/>
    </source>
</evidence>